<dbReference type="RefSeq" id="WP_120032942.1">
    <property type="nucleotide sequence ID" value="NZ_QVMU01000016.1"/>
</dbReference>
<dbReference type="SUPFAM" id="SSF52794">
    <property type="entry name" value="PTS system IIB component-like"/>
    <property type="match status" value="1"/>
</dbReference>
<dbReference type="GO" id="GO:0009401">
    <property type="term" value="P:phosphoenolpyruvate-dependent sugar phosphotransferase system"/>
    <property type="evidence" value="ECO:0007669"/>
    <property type="project" value="UniProtKB-KW"/>
</dbReference>
<dbReference type="InterPro" id="IPR013011">
    <property type="entry name" value="PTS_EIIB_2"/>
</dbReference>
<dbReference type="Gene3D" id="3.40.50.2300">
    <property type="match status" value="1"/>
</dbReference>
<dbReference type="EMBL" id="QVMU01000016">
    <property type="protein sequence ID" value="RJX69373.1"/>
    <property type="molecule type" value="Genomic_DNA"/>
</dbReference>
<keyword evidence="5" id="KW-1185">Reference proteome</keyword>
<keyword evidence="1" id="KW-0808">Transferase</keyword>
<dbReference type="AlphaFoldDB" id="A0A3A6QZN0"/>
<evidence type="ECO:0000259" key="3">
    <source>
        <dbReference type="PROSITE" id="PS51099"/>
    </source>
</evidence>
<dbReference type="Proteomes" id="UP000273252">
    <property type="component" value="Unassembled WGS sequence"/>
</dbReference>
<evidence type="ECO:0000256" key="1">
    <source>
        <dbReference type="ARBA" id="ARBA00022679"/>
    </source>
</evidence>
<comment type="caution">
    <text evidence="4">The sequence shown here is derived from an EMBL/GenBank/DDBJ whole genome shotgun (WGS) entry which is preliminary data.</text>
</comment>
<dbReference type="GO" id="GO:0008982">
    <property type="term" value="F:protein-N(PI)-phosphohistidine-sugar phosphotransferase activity"/>
    <property type="evidence" value="ECO:0007669"/>
    <property type="project" value="InterPro"/>
</dbReference>
<keyword evidence="2" id="KW-0598">Phosphotransferase system</keyword>
<dbReference type="InterPro" id="IPR003501">
    <property type="entry name" value="PTS_EIIB_2/3"/>
</dbReference>
<dbReference type="OrthoDB" id="3196672at2"/>
<dbReference type="InterPro" id="IPR036095">
    <property type="entry name" value="PTS_EIIB-like_sf"/>
</dbReference>
<accession>A0A3A6QZN0</accession>
<protein>
    <submittedName>
        <fullName evidence="4">PTS galactitol transporter subunit IIB</fullName>
    </submittedName>
</protein>
<dbReference type="CDD" id="cd05566">
    <property type="entry name" value="PTS_IIB_galactitol"/>
    <property type="match status" value="1"/>
</dbReference>
<dbReference type="PROSITE" id="PS51099">
    <property type="entry name" value="PTS_EIIB_TYPE_2"/>
    <property type="match status" value="1"/>
</dbReference>
<evidence type="ECO:0000313" key="4">
    <source>
        <dbReference type="EMBL" id="RJX69373.1"/>
    </source>
</evidence>
<feature type="domain" description="PTS EIIB type-2" evidence="3">
    <location>
        <begin position="1"/>
        <end position="94"/>
    </location>
</feature>
<name>A0A3A6QZN0_9VIBR</name>
<gene>
    <name evidence="4" type="ORF">DZ860_15420</name>
</gene>
<reference evidence="4 5" key="1">
    <citation type="submission" date="2018-08" db="EMBL/GenBank/DDBJ databases">
        <title>Vibrio isolated from the Eastern China Marginal Seas.</title>
        <authorList>
            <person name="Li Y."/>
        </authorList>
    </citation>
    <scope>NUCLEOTIDE SEQUENCE [LARGE SCALE GENOMIC DNA]</scope>
    <source>
        <strain evidence="4 5">BEI233</strain>
    </source>
</reference>
<proteinExistence type="predicted"/>
<sequence>MKQLMVMCGTGIATSTLVTTTVKEWLEDNDMSNLVQMYQGKIADEISRLDDFDIIISTTAVPDEFLDRSLMSLPLLQGMGTEEFYAKLEQMIKE</sequence>
<evidence type="ECO:0000313" key="5">
    <source>
        <dbReference type="Proteomes" id="UP000273252"/>
    </source>
</evidence>
<dbReference type="Pfam" id="PF02302">
    <property type="entry name" value="PTS_IIB"/>
    <property type="match status" value="1"/>
</dbReference>
<organism evidence="4 5">
    <name type="scientific">Vibrio sinensis</name>
    <dbReference type="NCBI Taxonomy" id="2302434"/>
    <lineage>
        <taxon>Bacteria</taxon>
        <taxon>Pseudomonadati</taxon>
        <taxon>Pseudomonadota</taxon>
        <taxon>Gammaproteobacteria</taxon>
        <taxon>Vibrionales</taxon>
        <taxon>Vibrionaceae</taxon>
        <taxon>Vibrio</taxon>
    </lineage>
</organism>
<evidence type="ECO:0000256" key="2">
    <source>
        <dbReference type="ARBA" id="ARBA00022683"/>
    </source>
</evidence>